<evidence type="ECO:0000256" key="4">
    <source>
        <dbReference type="ARBA" id="ARBA00022475"/>
    </source>
</evidence>
<keyword evidence="10" id="KW-0975">Bacterial flagellum</keyword>
<comment type="caution">
    <text evidence="13">The sequence shown here is derived from an EMBL/GenBank/DDBJ whole genome shotgun (WGS) entry which is preliminary data.</text>
</comment>
<evidence type="ECO:0000313" key="14">
    <source>
        <dbReference type="Proteomes" id="UP000253061"/>
    </source>
</evidence>
<name>A0A367V860_9PROT</name>
<reference evidence="13 14" key="1">
    <citation type="submission" date="2014-07" db="EMBL/GenBank/DDBJ databases">
        <title>Draft genome sequence of Thalassospira profundimaris R8-17.</title>
        <authorList>
            <person name="Lai Q."/>
            <person name="Shao Z."/>
        </authorList>
    </citation>
    <scope>NUCLEOTIDE SEQUENCE [LARGE SCALE GENOMIC DNA]</scope>
    <source>
        <strain evidence="13 14">R8-17</strain>
    </source>
</reference>
<dbReference type="GO" id="GO:0009425">
    <property type="term" value="C:bacterial-type flagellum basal body"/>
    <property type="evidence" value="ECO:0007669"/>
    <property type="project" value="UniProtKB-SubCell"/>
</dbReference>
<keyword evidence="6 12" id="KW-1005">Bacterial flagellum biogenesis</keyword>
<keyword evidence="13" id="KW-0966">Cell projection</keyword>
<evidence type="ECO:0000256" key="3">
    <source>
        <dbReference type="ARBA" id="ARBA00022448"/>
    </source>
</evidence>
<organism evidence="13 14">
    <name type="scientific">Thalassospira profundimaris</name>
    <dbReference type="NCBI Taxonomy" id="502049"/>
    <lineage>
        <taxon>Bacteria</taxon>
        <taxon>Pseudomonadati</taxon>
        <taxon>Pseudomonadota</taxon>
        <taxon>Alphaproteobacteria</taxon>
        <taxon>Rhodospirillales</taxon>
        <taxon>Thalassospiraceae</taxon>
        <taxon>Thalassospira</taxon>
    </lineage>
</organism>
<dbReference type="NCBIfam" id="TIGR01103">
    <property type="entry name" value="fliP"/>
    <property type="match status" value="1"/>
</dbReference>
<accession>A0A367V860</accession>
<evidence type="ECO:0000256" key="1">
    <source>
        <dbReference type="ARBA" id="ARBA00006257"/>
    </source>
</evidence>
<dbReference type="GO" id="GO:0044781">
    <property type="term" value="P:bacterial-type flagellum organization"/>
    <property type="evidence" value="ECO:0007669"/>
    <property type="project" value="UniProtKB-UniRule"/>
</dbReference>
<evidence type="ECO:0000256" key="2">
    <source>
        <dbReference type="ARBA" id="ARBA00021714"/>
    </source>
</evidence>
<dbReference type="PANTHER" id="PTHR30587:SF0">
    <property type="entry name" value="FLAGELLAR BIOSYNTHETIC PROTEIN FLIP"/>
    <property type="match status" value="1"/>
</dbReference>
<dbReference type="GO" id="GO:0005886">
    <property type="term" value="C:plasma membrane"/>
    <property type="evidence" value="ECO:0007669"/>
    <property type="project" value="UniProtKB-SubCell"/>
</dbReference>
<dbReference type="PANTHER" id="PTHR30587">
    <property type="entry name" value="FLAGELLAR BIOSYNTHETIC PROTEIN FLIP"/>
    <property type="match status" value="1"/>
</dbReference>
<keyword evidence="9 12" id="KW-0472">Membrane</keyword>
<dbReference type="InterPro" id="IPR005837">
    <property type="entry name" value="FliP"/>
</dbReference>
<feature type="transmembrane region" description="Helical" evidence="12">
    <location>
        <begin position="243"/>
        <end position="262"/>
    </location>
</feature>
<keyword evidence="8 12" id="KW-1133">Transmembrane helix</keyword>
<evidence type="ECO:0000256" key="11">
    <source>
        <dbReference type="ARBA" id="ARBA00023225"/>
    </source>
</evidence>
<keyword evidence="3 12" id="KW-0813">Transport</keyword>
<dbReference type="PRINTS" id="PR01302">
    <property type="entry name" value="TYPE3IMPPROT"/>
</dbReference>
<keyword evidence="4 12" id="KW-1003">Cell membrane</keyword>
<evidence type="ECO:0000256" key="12">
    <source>
        <dbReference type="RuleBase" id="RU362069"/>
    </source>
</evidence>
<keyword evidence="11 12" id="KW-1006">Bacterial flagellum protein export</keyword>
<feature type="transmembrane region" description="Helical" evidence="12">
    <location>
        <begin position="25"/>
        <end position="44"/>
    </location>
</feature>
<proteinExistence type="inferred from homology"/>
<keyword evidence="5 12" id="KW-0812">Transmembrane</keyword>
<dbReference type="InterPro" id="IPR005838">
    <property type="entry name" value="T3SS_IM_P"/>
</dbReference>
<evidence type="ECO:0000256" key="9">
    <source>
        <dbReference type="ARBA" id="ARBA00023136"/>
    </source>
</evidence>
<dbReference type="PROSITE" id="PS01060">
    <property type="entry name" value="FLIP_1"/>
    <property type="match status" value="1"/>
</dbReference>
<protein>
    <recommendedName>
        <fullName evidence="2 12">Flagellar biosynthetic protein FliP</fullName>
    </recommendedName>
</protein>
<comment type="subcellular location">
    <subcellularLocation>
        <location evidence="12">Cell membrane</location>
        <topology evidence="12">Multi-pass membrane protein</topology>
    </subcellularLocation>
    <subcellularLocation>
        <location evidence="12">Bacterial flagellum basal body</location>
    </subcellularLocation>
</comment>
<evidence type="ECO:0000256" key="7">
    <source>
        <dbReference type="ARBA" id="ARBA00022927"/>
    </source>
</evidence>
<dbReference type="PRINTS" id="PR00951">
    <property type="entry name" value="FLGBIOSNFLIP"/>
</dbReference>
<dbReference type="AlphaFoldDB" id="A0A367V860"/>
<dbReference type="RefSeq" id="WP_181838561.1">
    <property type="nucleotide sequence ID" value="NZ_JPWB01000005.1"/>
</dbReference>
<comment type="function">
    <text evidence="12">Plays a role in the flagellum-specific transport system.</text>
</comment>
<evidence type="ECO:0000256" key="6">
    <source>
        <dbReference type="ARBA" id="ARBA00022795"/>
    </source>
</evidence>
<keyword evidence="13" id="KW-0969">Cilium</keyword>
<dbReference type="PROSITE" id="PS01061">
    <property type="entry name" value="FLIP_2"/>
    <property type="match status" value="1"/>
</dbReference>
<sequence>MNRDIPSARTEDEKPAKAGWRAPRWLTLCAIWSLIPMIAILAGGDTVQAQSFNFDLGDGPGVTSSGRLIQLIGLITVLSIAPAILMMVTSFTRIIVVLSLLRTALGIQQSPPNQVLISLAMFLTLFIMMPTLERVWDEGLEPMINGNIDEFEGFERSVQPVHDFMMTQVRERDLQLFVNLAGIEEVTAPEDIPLRSLIPAFMISELRRAFEIGFLLFIPFLIIDMVVASILMSMGMMMLPPVIISLPFKLIFFVMVDGWYLIAGSLVESFGG</sequence>
<keyword evidence="13" id="KW-0282">Flagellum</keyword>
<dbReference type="EMBL" id="JPWB01000005">
    <property type="protein sequence ID" value="RCK21394.1"/>
    <property type="molecule type" value="Genomic_DNA"/>
</dbReference>
<dbReference type="GO" id="GO:0009306">
    <property type="term" value="P:protein secretion"/>
    <property type="evidence" value="ECO:0007669"/>
    <property type="project" value="UniProtKB-UniRule"/>
</dbReference>
<comment type="similarity">
    <text evidence="1 12">Belongs to the FliP/MopC/SpaP family.</text>
</comment>
<feature type="transmembrane region" description="Helical" evidence="12">
    <location>
        <begin position="212"/>
        <end position="231"/>
    </location>
</feature>
<evidence type="ECO:0000313" key="13">
    <source>
        <dbReference type="EMBL" id="RCK21394.1"/>
    </source>
</evidence>
<dbReference type="Pfam" id="PF00813">
    <property type="entry name" value="FliP"/>
    <property type="match status" value="1"/>
</dbReference>
<gene>
    <name evidence="12" type="primary">fliP</name>
    <name evidence="13" type="ORF">TH6_12295</name>
</gene>
<feature type="transmembrane region" description="Helical" evidence="12">
    <location>
        <begin position="68"/>
        <end position="101"/>
    </location>
</feature>
<evidence type="ECO:0000256" key="5">
    <source>
        <dbReference type="ARBA" id="ARBA00022692"/>
    </source>
</evidence>
<evidence type="ECO:0000256" key="10">
    <source>
        <dbReference type="ARBA" id="ARBA00023143"/>
    </source>
</evidence>
<keyword evidence="7 12" id="KW-0653">Protein transport</keyword>
<dbReference type="NCBIfam" id="NF009438">
    <property type="entry name" value="PRK12797.1"/>
    <property type="match status" value="1"/>
</dbReference>
<dbReference type="Proteomes" id="UP000253061">
    <property type="component" value="Unassembled WGS sequence"/>
</dbReference>
<evidence type="ECO:0000256" key="8">
    <source>
        <dbReference type="ARBA" id="ARBA00022989"/>
    </source>
</evidence>